<sequence>MRRAGPIARAQATQGLRLARNAPGCGQCAHAEPRQPAGAYNDLWRLHCSVGGFGVGAATTCNRFTVKEKPCSSKP</sequence>
<organism evidence="1 2">
    <name type="scientific">Ottowia beijingensis</name>
    <dbReference type="NCBI Taxonomy" id="1207057"/>
    <lineage>
        <taxon>Bacteria</taxon>
        <taxon>Pseudomonadati</taxon>
        <taxon>Pseudomonadota</taxon>
        <taxon>Betaproteobacteria</taxon>
        <taxon>Burkholderiales</taxon>
        <taxon>Comamonadaceae</taxon>
        <taxon>Ottowia</taxon>
    </lineage>
</organism>
<gene>
    <name evidence="1" type="ORF">H0I39_01960</name>
</gene>
<proteinExistence type="predicted"/>
<evidence type="ECO:0000313" key="2">
    <source>
        <dbReference type="Proteomes" id="UP000589716"/>
    </source>
</evidence>
<comment type="caution">
    <text evidence="1">The sequence shown here is derived from an EMBL/GenBank/DDBJ whole genome shotgun (WGS) entry which is preliminary data.</text>
</comment>
<dbReference type="AlphaFoldDB" id="A0A853IT45"/>
<reference evidence="1 2" key="1">
    <citation type="submission" date="2020-07" db="EMBL/GenBank/DDBJ databases">
        <authorList>
            <person name="Maaloum M."/>
        </authorList>
    </citation>
    <scope>NUCLEOTIDE SEQUENCE [LARGE SCALE GENOMIC DNA]</scope>
    <source>
        <strain evidence="1 2">GCS-AN-3</strain>
    </source>
</reference>
<accession>A0A853IT45</accession>
<dbReference type="RefSeq" id="WP_180549389.1">
    <property type="nucleotide sequence ID" value="NZ_JACCKX010000001.1"/>
</dbReference>
<dbReference type="Proteomes" id="UP000589716">
    <property type="component" value="Unassembled WGS sequence"/>
</dbReference>
<name>A0A853IT45_9BURK</name>
<protein>
    <submittedName>
        <fullName evidence="1">Uncharacterized protein</fullName>
    </submittedName>
</protein>
<evidence type="ECO:0000313" key="1">
    <source>
        <dbReference type="EMBL" id="NZA00854.1"/>
    </source>
</evidence>
<dbReference type="EMBL" id="JACCKX010000001">
    <property type="protein sequence ID" value="NZA00854.1"/>
    <property type="molecule type" value="Genomic_DNA"/>
</dbReference>
<keyword evidence="2" id="KW-1185">Reference proteome</keyword>